<feature type="transmembrane region" description="Helical" evidence="5">
    <location>
        <begin position="45"/>
        <end position="64"/>
    </location>
</feature>
<accession>A0A3G2T7N0</accession>
<evidence type="ECO:0000313" key="6">
    <source>
        <dbReference type="EMBL" id="AYO56353.1"/>
    </source>
</evidence>
<keyword evidence="2 5" id="KW-0812">Transmembrane</keyword>
<name>A0A3G2T7N0_9GAMM</name>
<dbReference type="AlphaFoldDB" id="A0A3G2T7N0"/>
<dbReference type="Pfam" id="PF07681">
    <property type="entry name" value="DoxX"/>
    <property type="match status" value="1"/>
</dbReference>
<evidence type="ECO:0000256" key="3">
    <source>
        <dbReference type="ARBA" id="ARBA00022989"/>
    </source>
</evidence>
<dbReference type="EMBL" id="CP033133">
    <property type="protein sequence ID" value="AYO56353.1"/>
    <property type="molecule type" value="Genomic_DNA"/>
</dbReference>
<reference evidence="6 7" key="1">
    <citation type="submission" date="2018-10" db="EMBL/GenBank/DDBJ databases">
        <title>The complete genome of Acinetobacter wuhouensis strain WCHAW010062.</title>
        <authorList>
            <person name="Hu Y."/>
            <person name="Long H."/>
            <person name="Feng Y."/>
            <person name="Zong Z."/>
        </authorList>
    </citation>
    <scope>NUCLEOTIDE SEQUENCE [LARGE SCALE GENOMIC DNA]</scope>
    <source>
        <strain evidence="6 7">WCHAW010062</strain>
    </source>
</reference>
<sequence length="136" mass="15224">MTTQHWIYYPIAILLTSVFWISGLTKTLHFDAAISEMAHFNLQPAALFVIMTILVQLLGSLLVILGGRWVWLGAGLLSVFTLATIPIAHRFWEMPADQGALDLALVQEHFSLIGGLILIVIVAEFYKRKNSPNYKT</sequence>
<dbReference type="GO" id="GO:0016020">
    <property type="term" value="C:membrane"/>
    <property type="evidence" value="ECO:0007669"/>
    <property type="project" value="UniProtKB-SubCell"/>
</dbReference>
<proteinExistence type="predicted"/>
<comment type="subcellular location">
    <subcellularLocation>
        <location evidence="1">Membrane</location>
        <topology evidence="1">Multi-pass membrane protein</topology>
    </subcellularLocation>
</comment>
<feature type="transmembrane region" description="Helical" evidence="5">
    <location>
        <begin position="109"/>
        <end position="126"/>
    </location>
</feature>
<protein>
    <submittedName>
        <fullName evidence="6">DoxX family protein</fullName>
    </submittedName>
</protein>
<evidence type="ECO:0000313" key="7">
    <source>
        <dbReference type="Proteomes" id="UP000279962"/>
    </source>
</evidence>
<feature type="transmembrane region" description="Helical" evidence="5">
    <location>
        <begin position="7"/>
        <end position="25"/>
    </location>
</feature>
<feature type="transmembrane region" description="Helical" evidence="5">
    <location>
        <begin position="69"/>
        <end position="89"/>
    </location>
</feature>
<dbReference type="InterPro" id="IPR032808">
    <property type="entry name" value="DoxX"/>
</dbReference>
<evidence type="ECO:0000256" key="1">
    <source>
        <dbReference type="ARBA" id="ARBA00004141"/>
    </source>
</evidence>
<evidence type="ECO:0000256" key="4">
    <source>
        <dbReference type="ARBA" id="ARBA00023136"/>
    </source>
</evidence>
<gene>
    <name evidence="6" type="ORF">CDG68_18470</name>
</gene>
<evidence type="ECO:0000256" key="5">
    <source>
        <dbReference type="SAM" id="Phobius"/>
    </source>
</evidence>
<dbReference type="Proteomes" id="UP000279962">
    <property type="component" value="Chromosome"/>
</dbReference>
<keyword evidence="3 5" id="KW-1133">Transmembrane helix</keyword>
<organism evidence="6 7">
    <name type="scientific">Acinetobacter wuhouensis</name>
    <dbReference type="NCBI Taxonomy" id="1879050"/>
    <lineage>
        <taxon>Bacteria</taxon>
        <taxon>Pseudomonadati</taxon>
        <taxon>Pseudomonadota</taxon>
        <taxon>Gammaproteobacteria</taxon>
        <taxon>Moraxellales</taxon>
        <taxon>Moraxellaceae</taxon>
        <taxon>Acinetobacter</taxon>
    </lineage>
</organism>
<evidence type="ECO:0000256" key="2">
    <source>
        <dbReference type="ARBA" id="ARBA00022692"/>
    </source>
</evidence>
<keyword evidence="4 5" id="KW-0472">Membrane</keyword>